<evidence type="ECO:0000313" key="2">
    <source>
        <dbReference type="EMBL" id="GAU99110.1"/>
    </source>
</evidence>
<keyword evidence="3" id="KW-1185">Reference proteome</keyword>
<organism evidence="2 3">
    <name type="scientific">Ramazzottius varieornatus</name>
    <name type="common">Water bear</name>
    <name type="synonym">Tardigrade</name>
    <dbReference type="NCBI Taxonomy" id="947166"/>
    <lineage>
        <taxon>Eukaryota</taxon>
        <taxon>Metazoa</taxon>
        <taxon>Ecdysozoa</taxon>
        <taxon>Tardigrada</taxon>
        <taxon>Eutardigrada</taxon>
        <taxon>Parachela</taxon>
        <taxon>Hypsibioidea</taxon>
        <taxon>Ramazzottiidae</taxon>
        <taxon>Ramazzottius</taxon>
    </lineage>
</organism>
<gene>
    <name evidence="2" type="primary">RvY_10154-1</name>
    <name evidence="2" type="synonym">RvY_10154.1</name>
    <name evidence="2" type="ORF">RvY_10154</name>
</gene>
<keyword evidence="1" id="KW-1133">Transmembrane helix</keyword>
<accession>A0A1D1VDY4</accession>
<sequence>MSIVQVQLQDATANGKRNSSISVMDWARRRRSSNNILDAKYFLRLGTLSIAVGVASMVVQIAATIMASLYIGLYAFNWDPPRLAKSSIGLPAGAIFLLLGLSEVHAAGKMKRIPLIIRIFSSKVFATKILSGISILFSLLMFCISVYLIWVLSSWWHFYEDPMYTAYIDGPVTAAVFLNVVLCLLSTVGLGTALAGLLVNDL</sequence>
<keyword evidence="1" id="KW-0472">Membrane</keyword>
<keyword evidence="1" id="KW-0812">Transmembrane</keyword>
<dbReference type="Proteomes" id="UP000186922">
    <property type="component" value="Unassembled WGS sequence"/>
</dbReference>
<proteinExistence type="predicted"/>
<comment type="caution">
    <text evidence="2">The sequence shown here is derived from an EMBL/GenBank/DDBJ whole genome shotgun (WGS) entry which is preliminary data.</text>
</comment>
<feature type="transmembrane region" description="Helical" evidence="1">
    <location>
        <begin position="129"/>
        <end position="152"/>
    </location>
</feature>
<dbReference type="OrthoDB" id="10066814at2759"/>
<protein>
    <submittedName>
        <fullName evidence="2">Uncharacterized protein</fullName>
    </submittedName>
</protein>
<name>A0A1D1VDY4_RAMVA</name>
<feature type="transmembrane region" description="Helical" evidence="1">
    <location>
        <begin position="88"/>
        <end position="108"/>
    </location>
</feature>
<dbReference type="EMBL" id="BDGG01000005">
    <property type="protein sequence ID" value="GAU99110.1"/>
    <property type="molecule type" value="Genomic_DNA"/>
</dbReference>
<dbReference type="AlphaFoldDB" id="A0A1D1VDY4"/>
<feature type="transmembrane region" description="Helical" evidence="1">
    <location>
        <begin position="172"/>
        <end position="199"/>
    </location>
</feature>
<evidence type="ECO:0000313" key="3">
    <source>
        <dbReference type="Proteomes" id="UP000186922"/>
    </source>
</evidence>
<feature type="transmembrane region" description="Helical" evidence="1">
    <location>
        <begin position="50"/>
        <end position="76"/>
    </location>
</feature>
<evidence type="ECO:0000256" key="1">
    <source>
        <dbReference type="SAM" id="Phobius"/>
    </source>
</evidence>
<reference evidence="2 3" key="1">
    <citation type="journal article" date="2016" name="Nat. Commun.">
        <title>Extremotolerant tardigrade genome and improved radiotolerance of human cultured cells by tardigrade-unique protein.</title>
        <authorList>
            <person name="Hashimoto T."/>
            <person name="Horikawa D.D."/>
            <person name="Saito Y."/>
            <person name="Kuwahara H."/>
            <person name="Kozuka-Hata H."/>
            <person name="Shin-I T."/>
            <person name="Minakuchi Y."/>
            <person name="Ohishi K."/>
            <person name="Motoyama A."/>
            <person name="Aizu T."/>
            <person name="Enomoto A."/>
            <person name="Kondo K."/>
            <person name="Tanaka S."/>
            <person name="Hara Y."/>
            <person name="Koshikawa S."/>
            <person name="Sagara H."/>
            <person name="Miura T."/>
            <person name="Yokobori S."/>
            <person name="Miyagawa K."/>
            <person name="Suzuki Y."/>
            <person name="Kubo T."/>
            <person name="Oyama M."/>
            <person name="Kohara Y."/>
            <person name="Fujiyama A."/>
            <person name="Arakawa K."/>
            <person name="Katayama T."/>
            <person name="Toyoda A."/>
            <person name="Kunieda T."/>
        </authorList>
    </citation>
    <scope>NUCLEOTIDE SEQUENCE [LARGE SCALE GENOMIC DNA]</scope>
    <source>
        <strain evidence="2 3">YOKOZUNA-1</strain>
    </source>
</reference>